<gene>
    <name evidence="1" type="ORF">MKY91_19975</name>
</gene>
<keyword evidence="2" id="KW-1185">Reference proteome</keyword>
<evidence type="ECO:0000313" key="2">
    <source>
        <dbReference type="Proteomes" id="UP001418796"/>
    </source>
</evidence>
<name>A0ABU9VNG1_9BACI</name>
<dbReference type="InterPro" id="IPR019292">
    <property type="entry name" value="McrC"/>
</dbReference>
<proteinExistence type="predicted"/>
<dbReference type="Proteomes" id="UP001418796">
    <property type="component" value="Unassembled WGS sequence"/>
</dbReference>
<dbReference type="PANTHER" id="PTHR38733:SF1">
    <property type="entry name" value="TYPE IV METHYL-DIRECTED RESTRICTION ENZYME ECOKMCRBC"/>
    <property type="match status" value="1"/>
</dbReference>
<accession>A0ABU9VNG1</accession>
<evidence type="ECO:0008006" key="3">
    <source>
        <dbReference type="Google" id="ProtNLM"/>
    </source>
</evidence>
<comment type="caution">
    <text evidence="1">The sequence shown here is derived from an EMBL/GenBank/DDBJ whole genome shotgun (WGS) entry which is preliminary data.</text>
</comment>
<sequence length="413" mass="48362">MLIKVIEHQKIKISKKNNAITPEISFRSAEYLKNIELLQNKEIFRWGHNQVTPQQWVGVIRTPEVTIEILPKITDSSNENIVRESFVNMLKVAHNIPMRKNISANLSIGNHGFIDILASIFLKELEILINRGVFRSYIKDSRYVNAVKGKINFTKQVNNILKNKFHCSYSILSEDNYINQIIKYTLHVLSQLVKDTSIKNLIKKIYVNYNNVKLIEIKKVNTNKFTLDRQNVGYDKVLDYCKLFINGNSLDISTGKKNVNFLLFDMNKLFELYISKMYQKIYKNVQFQTRNHYLLESLETKKRRKIELKPDIIINFESEKIIIDTKWKLSEGFASELDIYQMNAYLAGFSSVSKAILLYPKSQKNDKMKGEYQILNGINEPYRIKIVTVDLTKLGDEPAFFKYLKEIIKFKEQ</sequence>
<dbReference type="EMBL" id="JBCITK010000001">
    <property type="protein sequence ID" value="MEN0645449.1"/>
    <property type="molecule type" value="Genomic_DNA"/>
</dbReference>
<dbReference type="Pfam" id="PF10117">
    <property type="entry name" value="McrBC"/>
    <property type="match status" value="1"/>
</dbReference>
<dbReference type="PANTHER" id="PTHR38733">
    <property type="entry name" value="PROTEIN MCRC"/>
    <property type="match status" value="1"/>
</dbReference>
<protein>
    <recommendedName>
        <fullName evidence="3">Restriction endonuclease</fullName>
    </recommendedName>
</protein>
<organism evidence="1 2">
    <name type="scientific">Alkalicoccobacillus gibsonii</name>
    <dbReference type="NCBI Taxonomy" id="79881"/>
    <lineage>
        <taxon>Bacteria</taxon>
        <taxon>Bacillati</taxon>
        <taxon>Bacillota</taxon>
        <taxon>Bacilli</taxon>
        <taxon>Bacillales</taxon>
        <taxon>Bacillaceae</taxon>
        <taxon>Alkalicoccobacillus</taxon>
    </lineage>
</organism>
<dbReference type="RefSeq" id="WP_343132022.1">
    <property type="nucleotide sequence ID" value="NZ_JBCITK010000001.1"/>
</dbReference>
<evidence type="ECO:0000313" key="1">
    <source>
        <dbReference type="EMBL" id="MEN0645449.1"/>
    </source>
</evidence>
<reference evidence="1 2" key="1">
    <citation type="submission" date="2024-03" db="EMBL/GenBank/DDBJ databases">
        <title>Bacilli Hybrid Assemblies.</title>
        <authorList>
            <person name="Kovac J."/>
        </authorList>
    </citation>
    <scope>NUCLEOTIDE SEQUENCE [LARGE SCALE GENOMIC DNA]</scope>
    <source>
        <strain evidence="1 2">FSL R7-0666</strain>
    </source>
</reference>